<name>N1ZTA1_9FIRM</name>
<reference evidence="1 2" key="1">
    <citation type="journal article" date="2014" name="Genome Announc.">
        <title>Draft genome sequences of the altered schaedler flora, a defined bacterial community from gnotobiotic mice.</title>
        <authorList>
            <person name="Wannemuehler M.J."/>
            <person name="Overstreet A.M."/>
            <person name="Ward D.V."/>
            <person name="Phillips G.J."/>
        </authorList>
    </citation>
    <scope>NUCLEOTIDE SEQUENCE [LARGE SCALE GENOMIC DNA]</scope>
    <source>
        <strain evidence="1 2">ASF492</strain>
    </source>
</reference>
<dbReference type="STRING" id="1235802.C823_05085"/>
<dbReference type="Proteomes" id="UP000012589">
    <property type="component" value="Unassembled WGS sequence"/>
</dbReference>
<evidence type="ECO:0000313" key="1">
    <source>
        <dbReference type="EMBL" id="EMZ20272.1"/>
    </source>
</evidence>
<keyword evidence="2" id="KW-1185">Reference proteome</keyword>
<organism evidence="1 2">
    <name type="scientific">Eubacterium plexicaudatum ASF492</name>
    <dbReference type="NCBI Taxonomy" id="1235802"/>
    <lineage>
        <taxon>Bacteria</taxon>
        <taxon>Bacillati</taxon>
        <taxon>Bacillota</taxon>
        <taxon>Clostridia</taxon>
        <taxon>Eubacteriales</taxon>
        <taxon>Eubacteriaceae</taxon>
        <taxon>Eubacterium</taxon>
    </lineage>
</organism>
<proteinExistence type="predicted"/>
<dbReference type="OrthoDB" id="2048320at2"/>
<accession>N1ZTA1</accession>
<dbReference type="PATRIC" id="fig|1235802.3.peg.5366"/>
<gene>
    <name evidence="1" type="ORF">C823_05085</name>
</gene>
<dbReference type="AlphaFoldDB" id="N1ZTA1"/>
<dbReference type="eggNOG" id="ENOG502ZSS3">
    <property type="taxonomic scope" value="Bacteria"/>
</dbReference>
<dbReference type="HOGENOM" id="CLU_2069593_0_0_9"/>
<sequence length="118" mass="13542">MAAYMDNGTLDILNVQYRLENGFVVNGMKLVPLAFIVSVDEPERSSAGTIVFEKVHALTMKGQKVWLLGKEDLEISGIYDNTWVCRIDQTHRLICWREGTTEMIPVPEDLWKNKLEEK</sequence>
<comment type="caution">
    <text evidence="1">The sequence shown here is derived from an EMBL/GenBank/DDBJ whole genome shotgun (WGS) entry which is preliminary data.</text>
</comment>
<protein>
    <submittedName>
        <fullName evidence="1">Uncharacterized protein</fullName>
    </submittedName>
</protein>
<dbReference type="EMBL" id="AQFT01000148">
    <property type="protein sequence ID" value="EMZ20272.1"/>
    <property type="molecule type" value="Genomic_DNA"/>
</dbReference>
<evidence type="ECO:0000313" key="2">
    <source>
        <dbReference type="Proteomes" id="UP000012589"/>
    </source>
</evidence>